<dbReference type="EMBL" id="FMCV01000018">
    <property type="protein sequence ID" value="SCF33407.1"/>
    <property type="molecule type" value="Genomic_DNA"/>
</dbReference>
<gene>
    <name evidence="3" type="ORF">GA0070215_11857</name>
</gene>
<feature type="domain" description="Flavin reductase like" evidence="2">
    <location>
        <begin position="18"/>
        <end position="166"/>
    </location>
</feature>
<protein>
    <submittedName>
        <fullName evidence="3">NADH-FMN oxidoreductase RutF, flavin reductase (DIM6/NTAB) family</fullName>
    </submittedName>
</protein>
<dbReference type="GO" id="GO:0006208">
    <property type="term" value="P:pyrimidine nucleobase catabolic process"/>
    <property type="evidence" value="ECO:0007669"/>
    <property type="project" value="TreeGrafter"/>
</dbReference>
<evidence type="ECO:0000313" key="3">
    <source>
        <dbReference type="EMBL" id="SCF33407.1"/>
    </source>
</evidence>
<keyword evidence="1" id="KW-0560">Oxidoreductase</keyword>
<dbReference type="SUPFAM" id="SSF50475">
    <property type="entry name" value="FMN-binding split barrel"/>
    <property type="match status" value="1"/>
</dbReference>
<dbReference type="InterPro" id="IPR050268">
    <property type="entry name" value="NADH-dep_flavin_reductase"/>
</dbReference>
<dbReference type="SMART" id="SM00903">
    <property type="entry name" value="Flavin_Reduct"/>
    <property type="match status" value="1"/>
</dbReference>
<proteinExistence type="predicted"/>
<dbReference type="GO" id="GO:0042602">
    <property type="term" value="F:riboflavin reductase (NADPH) activity"/>
    <property type="evidence" value="ECO:0007669"/>
    <property type="project" value="TreeGrafter"/>
</dbReference>
<dbReference type="InterPro" id="IPR012349">
    <property type="entry name" value="Split_barrel_FMN-bd"/>
</dbReference>
<dbReference type="InterPro" id="IPR002563">
    <property type="entry name" value="Flavin_Rdtase-like_dom"/>
</dbReference>
<organism evidence="3 4">
    <name type="scientific">Micromonospora marina</name>
    <dbReference type="NCBI Taxonomy" id="307120"/>
    <lineage>
        <taxon>Bacteria</taxon>
        <taxon>Bacillati</taxon>
        <taxon>Actinomycetota</taxon>
        <taxon>Actinomycetes</taxon>
        <taxon>Micromonosporales</taxon>
        <taxon>Micromonosporaceae</taxon>
        <taxon>Micromonospora</taxon>
    </lineage>
</organism>
<name>A0A1C4ZJZ8_9ACTN</name>
<accession>A0A1C4ZJZ8</accession>
<dbReference type="Pfam" id="PF01613">
    <property type="entry name" value="Flavin_Reduct"/>
    <property type="match status" value="1"/>
</dbReference>
<dbReference type="PANTHER" id="PTHR30466">
    <property type="entry name" value="FLAVIN REDUCTASE"/>
    <property type="match status" value="1"/>
</dbReference>
<sequence length="177" mass="18549">MTGTGKGQDQERAFRSVAGRFATGVAVATAVGPDGPVGMTVNSFTTVSLSPRMLLVCLRRDCRLLGAVRRTGRFAVTVLGDDQREEAAWFASRGRPAGTDGFAGVAYDDERATGCPRLTDGVAYFGCEAVSTDPAGDHAVLMGAVRSAGLLRPTPPLLFVDGDYARVAAPREAQVAR</sequence>
<dbReference type="RefSeq" id="WP_091048382.1">
    <property type="nucleotide sequence ID" value="NZ_FMCV01000018.1"/>
</dbReference>
<dbReference type="GO" id="GO:0010181">
    <property type="term" value="F:FMN binding"/>
    <property type="evidence" value="ECO:0007669"/>
    <property type="project" value="InterPro"/>
</dbReference>
<evidence type="ECO:0000313" key="4">
    <source>
        <dbReference type="Proteomes" id="UP000198551"/>
    </source>
</evidence>
<dbReference type="PANTHER" id="PTHR30466:SF1">
    <property type="entry name" value="FMN REDUCTASE (NADH) RUTF"/>
    <property type="match status" value="1"/>
</dbReference>
<keyword evidence="4" id="KW-1185">Reference proteome</keyword>
<evidence type="ECO:0000256" key="1">
    <source>
        <dbReference type="ARBA" id="ARBA00023002"/>
    </source>
</evidence>
<dbReference type="Gene3D" id="2.30.110.10">
    <property type="entry name" value="Electron Transport, Fmn-binding Protein, Chain A"/>
    <property type="match status" value="1"/>
</dbReference>
<evidence type="ECO:0000259" key="2">
    <source>
        <dbReference type="SMART" id="SM00903"/>
    </source>
</evidence>
<dbReference type="Proteomes" id="UP000198551">
    <property type="component" value="Unassembled WGS sequence"/>
</dbReference>
<reference evidence="4" key="1">
    <citation type="submission" date="2016-06" db="EMBL/GenBank/DDBJ databases">
        <authorList>
            <person name="Varghese N."/>
        </authorList>
    </citation>
    <scope>NUCLEOTIDE SEQUENCE [LARGE SCALE GENOMIC DNA]</scope>
    <source>
        <strain evidence="4">DSM 45555</strain>
    </source>
</reference>
<dbReference type="AlphaFoldDB" id="A0A1C4ZJZ8"/>